<name>A0ACB8GDS5_9SAUR</name>
<evidence type="ECO:0000313" key="2">
    <source>
        <dbReference type="Proteomes" id="UP000827872"/>
    </source>
</evidence>
<evidence type="ECO:0000313" key="1">
    <source>
        <dbReference type="EMBL" id="KAH8017752.1"/>
    </source>
</evidence>
<comment type="caution">
    <text evidence="1">The sequence shown here is derived from an EMBL/GenBank/DDBJ whole genome shotgun (WGS) entry which is preliminary data.</text>
</comment>
<protein>
    <submittedName>
        <fullName evidence="1">Uncharacterized protein</fullName>
    </submittedName>
</protein>
<sequence>MNHQPPPPLQQQQQQQAGKMSAPPPPEPGEGFITGRQRKLESMIRDPRSPVNVESLLKVKKGRQGSNADLQIGV</sequence>
<gene>
    <name evidence="1" type="ORF">K3G42_032325</name>
</gene>
<proteinExistence type="predicted"/>
<dbReference type="Proteomes" id="UP000827872">
    <property type="component" value="Linkage Group LG01"/>
</dbReference>
<reference evidence="1" key="1">
    <citation type="submission" date="2021-08" db="EMBL/GenBank/DDBJ databases">
        <title>The first chromosome-level gecko genome reveals the dynamic sex chromosomes of Neotropical dwarf geckos (Sphaerodactylidae: Sphaerodactylus).</title>
        <authorList>
            <person name="Pinto B.J."/>
            <person name="Keating S.E."/>
            <person name="Gamble T."/>
        </authorList>
    </citation>
    <scope>NUCLEOTIDE SEQUENCE</scope>
    <source>
        <strain evidence="1">TG3544</strain>
    </source>
</reference>
<keyword evidence="2" id="KW-1185">Reference proteome</keyword>
<accession>A0ACB8GDS5</accession>
<dbReference type="EMBL" id="CM037614">
    <property type="protein sequence ID" value="KAH8017752.1"/>
    <property type="molecule type" value="Genomic_DNA"/>
</dbReference>
<organism evidence="1 2">
    <name type="scientific">Sphaerodactylus townsendi</name>
    <dbReference type="NCBI Taxonomy" id="933632"/>
    <lineage>
        <taxon>Eukaryota</taxon>
        <taxon>Metazoa</taxon>
        <taxon>Chordata</taxon>
        <taxon>Craniata</taxon>
        <taxon>Vertebrata</taxon>
        <taxon>Euteleostomi</taxon>
        <taxon>Lepidosauria</taxon>
        <taxon>Squamata</taxon>
        <taxon>Bifurcata</taxon>
        <taxon>Gekkota</taxon>
        <taxon>Sphaerodactylidae</taxon>
        <taxon>Sphaerodactylus</taxon>
    </lineage>
</organism>